<proteinExistence type="predicted"/>
<evidence type="ECO:0000256" key="1">
    <source>
        <dbReference type="SAM" id="MobiDB-lite"/>
    </source>
</evidence>
<accession>A0AAD3CWP4</accession>
<protein>
    <submittedName>
        <fullName evidence="2">Uncharacterized protein</fullName>
    </submittedName>
</protein>
<keyword evidence="3" id="KW-1185">Reference proteome</keyword>
<dbReference type="Proteomes" id="UP001054902">
    <property type="component" value="Unassembled WGS sequence"/>
</dbReference>
<reference evidence="2 3" key="1">
    <citation type="journal article" date="2021" name="Sci. Rep.">
        <title>The genome of the diatom Chaetoceros tenuissimus carries an ancient integrated fragment of an extant virus.</title>
        <authorList>
            <person name="Hongo Y."/>
            <person name="Kimura K."/>
            <person name="Takaki Y."/>
            <person name="Yoshida Y."/>
            <person name="Baba S."/>
            <person name="Kobayashi G."/>
            <person name="Nagasaki K."/>
            <person name="Hano T."/>
            <person name="Tomaru Y."/>
        </authorList>
    </citation>
    <scope>NUCLEOTIDE SEQUENCE [LARGE SCALE GENOMIC DNA]</scope>
    <source>
        <strain evidence="2 3">NIES-3715</strain>
    </source>
</reference>
<dbReference type="AlphaFoldDB" id="A0AAD3CWP4"/>
<gene>
    <name evidence="2" type="ORF">CTEN210_09027</name>
</gene>
<organism evidence="2 3">
    <name type="scientific">Chaetoceros tenuissimus</name>
    <dbReference type="NCBI Taxonomy" id="426638"/>
    <lineage>
        <taxon>Eukaryota</taxon>
        <taxon>Sar</taxon>
        <taxon>Stramenopiles</taxon>
        <taxon>Ochrophyta</taxon>
        <taxon>Bacillariophyta</taxon>
        <taxon>Coscinodiscophyceae</taxon>
        <taxon>Chaetocerotophycidae</taxon>
        <taxon>Chaetocerotales</taxon>
        <taxon>Chaetocerotaceae</taxon>
        <taxon>Chaetoceros</taxon>
    </lineage>
</organism>
<name>A0AAD3CWP4_9STRA</name>
<dbReference type="EMBL" id="BLLK01000045">
    <property type="protein sequence ID" value="GFH52551.1"/>
    <property type="molecule type" value="Genomic_DNA"/>
</dbReference>
<sequence length="306" mass="35565">MEDFELSNYVHDLDQHSSDHTSTIMTKNAKDDDSSYESNRGKQCLHSIHQDDNSHFSYLDDFDLLVEETDHSQTEVQMQNDYIYKHEKEEGGVAVQSRKLHQDIKMDSSSASFMVDTGIAKSYEYPWTREKRKKNTSKTRTHLSSTLNFPYKPQFQRIESNTSSNAHQSGIWKDEGDNAEVLEKHFNSTWQFKFMKSFYCTNSSRATMRSNEERVEEGNNCCDEDMKRRGKERNDLKGSKSLATNRPSLISLVEKERVSIDDALMITKEKLLDAMDSTDISRDQVLRIEDEIGIDRATFWKGKFQT</sequence>
<evidence type="ECO:0000313" key="2">
    <source>
        <dbReference type="EMBL" id="GFH52551.1"/>
    </source>
</evidence>
<comment type="caution">
    <text evidence="2">The sequence shown here is derived from an EMBL/GenBank/DDBJ whole genome shotgun (WGS) entry which is preliminary data.</text>
</comment>
<feature type="region of interest" description="Disordered" evidence="1">
    <location>
        <begin position="16"/>
        <end position="41"/>
    </location>
</feature>
<evidence type="ECO:0000313" key="3">
    <source>
        <dbReference type="Proteomes" id="UP001054902"/>
    </source>
</evidence>